<comment type="similarity">
    <text evidence="5">Belongs to the CIMIP2 family.</text>
</comment>
<gene>
    <name evidence="8" type="ORF">CUNI_LOCUS2884</name>
</gene>
<feature type="domain" description="Ciliary microtubule inner protein 2A-C-like" evidence="6">
    <location>
        <begin position="27"/>
        <end position="52"/>
    </location>
</feature>
<comment type="caution">
    <text evidence="8">The sequence shown here is derived from an EMBL/GenBank/DDBJ whole genome shotgun (WGS) entry which is preliminary data.</text>
</comment>
<proteinExistence type="inferred from homology"/>
<evidence type="ECO:0000259" key="7">
    <source>
        <dbReference type="Pfam" id="PF22573"/>
    </source>
</evidence>
<dbReference type="OrthoDB" id="2019884at2759"/>
<organism evidence="8 9">
    <name type="scientific">Candidula unifasciata</name>
    <dbReference type="NCBI Taxonomy" id="100452"/>
    <lineage>
        <taxon>Eukaryota</taxon>
        <taxon>Metazoa</taxon>
        <taxon>Spiralia</taxon>
        <taxon>Lophotrochozoa</taxon>
        <taxon>Mollusca</taxon>
        <taxon>Gastropoda</taxon>
        <taxon>Heterobranchia</taxon>
        <taxon>Euthyneura</taxon>
        <taxon>Panpulmonata</taxon>
        <taxon>Eupulmonata</taxon>
        <taxon>Stylommatophora</taxon>
        <taxon>Helicina</taxon>
        <taxon>Helicoidea</taxon>
        <taxon>Geomitridae</taxon>
        <taxon>Candidula</taxon>
    </lineage>
</organism>
<dbReference type="AlphaFoldDB" id="A0A8S3YSU0"/>
<evidence type="ECO:0000256" key="4">
    <source>
        <dbReference type="ARBA" id="ARBA00023273"/>
    </source>
</evidence>
<evidence type="ECO:0000259" key="6">
    <source>
        <dbReference type="Pfam" id="PF10629"/>
    </source>
</evidence>
<evidence type="ECO:0000256" key="1">
    <source>
        <dbReference type="ARBA" id="ARBA00004430"/>
    </source>
</evidence>
<keyword evidence="4" id="KW-0966">Cell projection</keyword>
<protein>
    <recommendedName>
        <fullName evidence="10">Protein FAM166B</fullName>
    </recommendedName>
</protein>
<accession>A0A8S3YSU0</accession>
<evidence type="ECO:0008006" key="10">
    <source>
        <dbReference type="Google" id="ProtNLM"/>
    </source>
</evidence>
<dbReference type="GO" id="GO:0015630">
    <property type="term" value="C:microtubule cytoskeleton"/>
    <property type="evidence" value="ECO:0007669"/>
    <property type="project" value="UniProtKB-ARBA"/>
</dbReference>
<feature type="domain" description="Ciliary microtubule inner protein 2A-C-like" evidence="6">
    <location>
        <begin position="89"/>
        <end position="119"/>
    </location>
</feature>
<keyword evidence="3" id="KW-0206">Cytoskeleton</keyword>
<dbReference type="PANTHER" id="PTHR22146">
    <property type="entry name" value="CAT EYE SYNDROME CRITICAL REGION PROTEIN 6"/>
    <property type="match status" value="1"/>
</dbReference>
<evidence type="ECO:0000256" key="5">
    <source>
        <dbReference type="ARBA" id="ARBA00035661"/>
    </source>
</evidence>
<evidence type="ECO:0000313" key="9">
    <source>
        <dbReference type="Proteomes" id="UP000678393"/>
    </source>
</evidence>
<evidence type="ECO:0000256" key="2">
    <source>
        <dbReference type="ARBA" id="ARBA00022490"/>
    </source>
</evidence>
<dbReference type="GO" id="GO:0005930">
    <property type="term" value="C:axoneme"/>
    <property type="evidence" value="ECO:0007669"/>
    <property type="project" value="UniProtKB-SubCell"/>
</dbReference>
<dbReference type="InterPro" id="IPR018902">
    <property type="entry name" value="CMI2A-C-like_dom"/>
</dbReference>
<comment type="subcellular location">
    <subcellularLocation>
        <location evidence="1">Cytoplasm</location>
        <location evidence="1">Cytoskeleton</location>
        <location evidence="1">Cilium axoneme</location>
    </subcellularLocation>
</comment>
<evidence type="ECO:0000313" key="8">
    <source>
        <dbReference type="EMBL" id="CAG5117326.1"/>
    </source>
</evidence>
<feature type="domain" description="Sperm-associated microtubule inner protein 5" evidence="7">
    <location>
        <begin position="173"/>
        <end position="208"/>
    </location>
</feature>
<dbReference type="PANTHER" id="PTHR22146:SF17">
    <property type="entry name" value="PROTEIN FAM166B-LIKE PROTEIN"/>
    <property type="match status" value="1"/>
</dbReference>
<dbReference type="InterPro" id="IPR055215">
    <property type="entry name" value="SPMIP5_dom"/>
</dbReference>
<dbReference type="Pfam" id="PF22573">
    <property type="entry name" value="SPMIP5"/>
    <property type="match status" value="1"/>
</dbReference>
<evidence type="ECO:0000256" key="3">
    <source>
        <dbReference type="ARBA" id="ARBA00023212"/>
    </source>
</evidence>
<keyword evidence="2" id="KW-0963">Cytoplasm</keyword>
<dbReference type="Pfam" id="PF10629">
    <property type="entry name" value="CMI2B-like"/>
    <property type="match status" value="3"/>
</dbReference>
<reference evidence="8" key="1">
    <citation type="submission" date="2021-04" db="EMBL/GenBank/DDBJ databases">
        <authorList>
            <consortium name="Molecular Ecology Group"/>
        </authorList>
    </citation>
    <scope>NUCLEOTIDE SEQUENCE</scope>
</reference>
<sequence length="311" mass="35058">MTAISTGGGPTLEQRRAFTGLKDGAEVPGYRGYIPQMKYRVGGTYGHETSALSKEYGMKRGATTLGSCQPEVVVNRLPSTTEDRKFTEKMVPGYTGYVPRLLFRYGGTYRHDCDHSIDDFITNRDSYAARQEELLRHTLANPKLTAISYDPEVRDKLNQYRDTHPSATTLRADRKPLREPPVPGYQGFVPRVNTTEVGLGKTYHRSTDNGLDLFSREQQQHHHRLMNNASFLQPITLGNAPVDFTANMTRPGMDFSTRVYAKSGMIPKYTGYIPHRRFVFGHTYGDETRSLEVCAHDAPNFGVYTRSKTMA</sequence>
<keyword evidence="9" id="KW-1185">Reference proteome</keyword>
<feature type="domain" description="Ciliary microtubule inner protein 2A-C-like" evidence="6">
    <location>
        <begin position="265"/>
        <end position="289"/>
    </location>
</feature>
<dbReference type="Proteomes" id="UP000678393">
    <property type="component" value="Unassembled WGS sequence"/>
</dbReference>
<name>A0A8S3YSU0_9EUPU</name>
<dbReference type="EMBL" id="CAJHNH020000387">
    <property type="protein sequence ID" value="CAG5117326.1"/>
    <property type="molecule type" value="Genomic_DNA"/>
</dbReference>